<reference evidence="5" key="1">
    <citation type="submission" date="2018-05" db="EMBL/GenBank/DDBJ databases">
        <authorList>
            <person name="Lanie J.A."/>
            <person name="Ng W.-L."/>
            <person name="Kazmierczak K.M."/>
            <person name="Andrzejewski T.M."/>
            <person name="Davidsen T.M."/>
            <person name="Wayne K.J."/>
            <person name="Tettelin H."/>
            <person name="Glass J.I."/>
            <person name="Rusch D."/>
            <person name="Podicherti R."/>
            <person name="Tsui H.-C.T."/>
            <person name="Winkler M.E."/>
        </authorList>
    </citation>
    <scope>NUCLEOTIDE SEQUENCE</scope>
</reference>
<protein>
    <recommendedName>
        <fullName evidence="4">D-isomer specific 2-hydroxyacid dehydrogenase NAD-binding domain-containing protein</fullName>
    </recommendedName>
</protein>
<evidence type="ECO:0000259" key="4">
    <source>
        <dbReference type="Pfam" id="PF02826"/>
    </source>
</evidence>
<dbReference type="InterPro" id="IPR050857">
    <property type="entry name" value="D-2-hydroxyacid_DH"/>
</dbReference>
<gene>
    <name evidence="5" type="ORF">METZ01_LOCUS239789</name>
</gene>
<evidence type="ECO:0000256" key="2">
    <source>
        <dbReference type="ARBA" id="ARBA00023002"/>
    </source>
</evidence>
<feature type="non-terminal residue" evidence="5">
    <location>
        <position position="1"/>
    </location>
</feature>
<dbReference type="GO" id="GO:0051287">
    <property type="term" value="F:NAD binding"/>
    <property type="evidence" value="ECO:0007669"/>
    <property type="project" value="InterPro"/>
</dbReference>
<accession>A0A382HIP4</accession>
<evidence type="ECO:0000256" key="1">
    <source>
        <dbReference type="ARBA" id="ARBA00005854"/>
    </source>
</evidence>
<dbReference type="GO" id="GO:0016491">
    <property type="term" value="F:oxidoreductase activity"/>
    <property type="evidence" value="ECO:0007669"/>
    <property type="project" value="UniProtKB-KW"/>
</dbReference>
<name>A0A382HIP4_9ZZZZ</name>
<dbReference type="CDD" id="cd12167">
    <property type="entry name" value="2-Hacid_dh_8"/>
    <property type="match status" value="1"/>
</dbReference>
<comment type="similarity">
    <text evidence="1">Belongs to the D-isomer specific 2-hydroxyacid dehydrogenase family.</text>
</comment>
<keyword evidence="3" id="KW-0520">NAD</keyword>
<dbReference type="Pfam" id="PF02826">
    <property type="entry name" value="2-Hacid_dh_C"/>
    <property type="match status" value="1"/>
</dbReference>
<dbReference type="SUPFAM" id="SSF51735">
    <property type="entry name" value="NAD(P)-binding Rossmann-fold domains"/>
    <property type="match status" value="1"/>
</dbReference>
<dbReference type="EMBL" id="UINC01061399">
    <property type="protein sequence ID" value="SVB86935.1"/>
    <property type="molecule type" value="Genomic_DNA"/>
</dbReference>
<dbReference type="InterPro" id="IPR006140">
    <property type="entry name" value="D-isomer_DH_NAD-bd"/>
</dbReference>
<dbReference type="PANTHER" id="PTHR42789:SF1">
    <property type="entry name" value="D-ISOMER SPECIFIC 2-HYDROXYACID DEHYDROGENASE FAMILY PROTEIN (AFU_ORTHOLOGUE AFUA_6G10090)"/>
    <property type="match status" value="1"/>
</dbReference>
<dbReference type="PANTHER" id="PTHR42789">
    <property type="entry name" value="D-ISOMER SPECIFIC 2-HYDROXYACID DEHYDROGENASE FAMILY PROTEIN (AFU_ORTHOLOGUE AFUA_6G10090)"/>
    <property type="match status" value="1"/>
</dbReference>
<dbReference type="Gene3D" id="3.40.50.720">
    <property type="entry name" value="NAD(P)-binding Rossmann-like Domain"/>
    <property type="match status" value="2"/>
</dbReference>
<keyword evidence="2" id="KW-0560">Oxidoreductase</keyword>
<dbReference type="AlphaFoldDB" id="A0A382HIP4"/>
<dbReference type="PROSITE" id="PS00065">
    <property type="entry name" value="D_2_HYDROXYACID_DH_1"/>
    <property type="match status" value="1"/>
</dbReference>
<evidence type="ECO:0000313" key="5">
    <source>
        <dbReference type="EMBL" id="SVB86935.1"/>
    </source>
</evidence>
<proteinExistence type="inferred from homology"/>
<feature type="domain" description="D-isomer specific 2-hydroxyacid dehydrogenase NAD-binding" evidence="4">
    <location>
        <begin position="94"/>
        <end position="245"/>
    </location>
</feature>
<dbReference type="InterPro" id="IPR036291">
    <property type="entry name" value="NAD(P)-bd_dom_sf"/>
</dbReference>
<dbReference type="InterPro" id="IPR029752">
    <property type="entry name" value="D-isomer_DH_CS1"/>
</dbReference>
<organism evidence="5">
    <name type="scientific">marine metagenome</name>
    <dbReference type="NCBI Taxonomy" id="408172"/>
    <lineage>
        <taxon>unclassified sequences</taxon>
        <taxon>metagenomes</taxon>
        <taxon>ecological metagenomes</taxon>
    </lineage>
</organism>
<sequence>EQLRDLEVIFSTWGMFKLADEVLSQLPELKAVFYAAGSVRNFASNLLEQNIQVFSAWRANAIPVAEFSLGQILLANKGYFRNFRDCATPTGRVSTPFRGRGNFGATVAILGLGAVGSHLFKLLQPFRLNIIVFDPFLPDDKARSLGVQKVSLTSAFQQADVVTNHLASNSETHHMLDKHLFNSMKDNAVFINTGRGATVVEMDLISVLEERPTLTALLDVTFPEPPELTSPFYSMENVILTSHIAGSMNDELARMADYIIHEFLRWEQEEPLQNQVTLDMLTTLG</sequence>
<evidence type="ECO:0000256" key="3">
    <source>
        <dbReference type="ARBA" id="ARBA00023027"/>
    </source>
</evidence>